<reference evidence="3 4" key="1">
    <citation type="journal article" date="2020" name="Microorganisms">
        <title>Osmotic Adaptation and Compatible Solute Biosynthesis of Phototrophic Bacteria as Revealed from Genome Analyses.</title>
        <authorList>
            <person name="Imhoff J.F."/>
            <person name="Rahn T."/>
            <person name="Kunzel S."/>
            <person name="Keller A."/>
            <person name="Neulinger S.C."/>
        </authorList>
    </citation>
    <scope>NUCLEOTIDE SEQUENCE [LARGE SCALE GENOMIC DNA]</scope>
    <source>
        <strain evidence="3 4">DSM 9895</strain>
    </source>
</reference>
<comment type="similarity">
    <text evidence="1">Belongs to the RelE toxin family.</text>
</comment>
<protein>
    <recommendedName>
        <fullName evidence="5">Toxin</fullName>
    </recommendedName>
</protein>
<evidence type="ECO:0008006" key="5">
    <source>
        <dbReference type="Google" id="ProtNLM"/>
    </source>
</evidence>
<name>A0ABS1DKQ8_9PROT</name>
<evidence type="ECO:0000313" key="3">
    <source>
        <dbReference type="EMBL" id="MBK1670581.1"/>
    </source>
</evidence>
<dbReference type="InterPro" id="IPR007712">
    <property type="entry name" value="RelE/ParE_toxin"/>
</dbReference>
<dbReference type="PANTHER" id="PTHR33755">
    <property type="entry name" value="TOXIN PARE1-RELATED"/>
    <property type="match status" value="1"/>
</dbReference>
<organism evidence="3 4">
    <name type="scientific">Rhodovibrio sodomensis</name>
    <dbReference type="NCBI Taxonomy" id="1088"/>
    <lineage>
        <taxon>Bacteria</taxon>
        <taxon>Pseudomonadati</taxon>
        <taxon>Pseudomonadota</taxon>
        <taxon>Alphaproteobacteria</taxon>
        <taxon>Rhodospirillales</taxon>
        <taxon>Rhodovibrionaceae</taxon>
        <taxon>Rhodovibrio</taxon>
    </lineage>
</organism>
<dbReference type="PANTHER" id="PTHR33755:SF9">
    <property type="entry name" value="TOXIN PARE1"/>
    <property type="match status" value="1"/>
</dbReference>
<comment type="caution">
    <text evidence="3">The sequence shown here is derived from an EMBL/GenBank/DDBJ whole genome shotgun (WGS) entry which is preliminary data.</text>
</comment>
<dbReference type="InterPro" id="IPR035093">
    <property type="entry name" value="RelE/ParE_toxin_dom_sf"/>
</dbReference>
<dbReference type="RefSeq" id="WP_200342979.1">
    <property type="nucleotide sequence ID" value="NZ_NRRL01000102.1"/>
</dbReference>
<gene>
    <name evidence="3" type="ORF">CKO28_21405</name>
</gene>
<accession>A0ABS1DKQ8</accession>
<proteinExistence type="inferred from homology"/>
<dbReference type="Gene3D" id="3.30.2310.20">
    <property type="entry name" value="RelE-like"/>
    <property type="match status" value="1"/>
</dbReference>
<evidence type="ECO:0000313" key="4">
    <source>
        <dbReference type="Proteomes" id="UP001296873"/>
    </source>
</evidence>
<sequence>MRYTVAEAAAEDLIDILAHGAEAYGETIACAYHNGLHETFELLGSFPELARLRTALAPPARIHPYGAHLIVYEALPDGGVRILRVRHASEDWINA</sequence>
<keyword evidence="2" id="KW-1277">Toxin-antitoxin system</keyword>
<dbReference type="InterPro" id="IPR051803">
    <property type="entry name" value="TA_system_RelE-like_toxin"/>
</dbReference>
<keyword evidence="4" id="KW-1185">Reference proteome</keyword>
<evidence type="ECO:0000256" key="1">
    <source>
        <dbReference type="ARBA" id="ARBA00006226"/>
    </source>
</evidence>
<evidence type="ECO:0000256" key="2">
    <source>
        <dbReference type="ARBA" id="ARBA00022649"/>
    </source>
</evidence>
<dbReference type="Pfam" id="PF05016">
    <property type="entry name" value="ParE_toxin"/>
    <property type="match status" value="1"/>
</dbReference>
<dbReference type="Proteomes" id="UP001296873">
    <property type="component" value="Unassembled WGS sequence"/>
</dbReference>
<dbReference type="EMBL" id="NRRL01000102">
    <property type="protein sequence ID" value="MBK1670581.1"/>
    <property type="molecule type" value="Genomic_DNA"/>
</dbReference>